<comment type="caution">
    <text evidence="1">The sequence shown here is derived from an EMBL/GenBank/DDBJ whole genome shotgun (WGS) entry which is preliminary data.</text>
</comment>
<dbReference type="EMBL" id="CAJHNH020000113">
    <property type="protein sequence ID" value="CAG5115387.1"/>
    <property type="molecule type" value="Genomic_DNA"/>
</dbReference>
<accession>A0A8S3YE77</accession>
<sequence length="63" mass="7339">FGGARSVISAPSWSCHMCWSSTINRYIDPDVKHSCPEICFPWPHINRLTPLDTNRLHRFSLQR</sequence>
<organism evidence="1 2">
    <name type="scientific">Candidula unifasciata</name>
    <dbReference type="NCBI Taxonomy" id="100452"/>
    <lineage>
        <taxon>Eukaryota</taxon>
        <taxon>Metazoa</taxon>
        <taxon>Spiralia</taxon>
        <taxon>Lophotrochozoa</taxon>
        <taxon>Mollusca</taxon>
        <taxon>Gastropoda</taxon>
        <taxon>Heterobranchia</taxon>
        <taxon>Euthyneura</taxon>
        <taxon>Panpulmonata</taxon>
        <taxon>Eupulmonata</taxon>
        <taxon>Stylommatophora</taxon>
        <taxon>Helicina</taxon>
        <taxon>Helicoidea</taxon>
        <taxon>Geomitridae</taxon>
        <taxon>Candidula</taxon>
    </lineage>
</organism>
<protein>
    <submittedName>
        <fullName evidence="1">Uncharacterized protein</fullName>
    </submittedName>
</protein>
<reference evidence="1" key="1">
    <citation type="submission" date="2021-04" db="EMBL/GenBank/DDBJ databases">
        <authorList>
            <consortium name="Molecular Ecology Group"/>
        </authorList>
    </citation>
    <scope>NUCLEOTIDE SEQUENCE</scope>
</reference>
<feature type="non-terminal residue" evidence="1">
    <location>
        <position position="63"/>
    </location>
</feature>
<feature type="non-terminal residue" evidence="1">
    <location>
        <position position="1"/>
    </location>
</feature>
<dbReference type="AlphaFoldDB" id="A0A8S3YE77"/>
<dbReference type="OrthoDB" id="10494978at2759"/>
<name>A0A8S3YE77_9EUPU</name>
<evidence type="ECO:0000313" key="2">
    <source>
        <dbReference type="Proteomes" id="UP000678393"/>
    </source>
</evidence>
<keyword evidence="2" id="KW-1185">Reference proteome</keyword>
<gene>
    <name evidence="1" type="ORF">CUNI_LOCUS945</name>
</gene>
<dbReference type="Proteomes" id="UP000678393">
    <property type="component" value="Unassembled WGS sequence"/>
</dbReference>
<evidence type="ECO:0000313" key="1">
    <source>
        <dbReference type="EMBL" id="CAG5115387.1"/>
    </source>
</evidence>
<proteinExistence type="predicted"/>